<evidence type="ECO:0000256" key="1">
    <source>
        <dbReference type="SAM" id="MobiDB-lite"/>
    </source>
</evidence>
<evidence type="ECO:0000313" key="3">
    <source>
        <dbReference type="EMBL" id="KAK9875318.1"/>
    </source>
</evidence>
<name>A0AAW1TYI0_9CUCU</name>
<accession>A0AAW1TYI0</accession>
<dbReference type="GO" id="GO:0006412">
    <property type="term" value="P:translation"/>
    <property type="evidence" value="ECO:0007669"/>
    <property type="project" value="InterPro"/>
</dbReference>
<dbReference type="InterPro" id="IPR005568">
    <property type="entry name" value="Ribosomal_uL6_N"/>
</dbReference>
<evidence type="ECO:0000259" key="2">
    <source>
        <dbReference type="Pfam" id="PF03868"/>
    </source>
</evidence>
<comment type="caution">
    <text evidence="3">The sequence shown here is derived from an EMBL/GenBank/DDBJ whole genome shotgun (WGS) entry which is preliminary data.</text>
</comment>
<reference evidence="3 4" key="1">
    <citation type="submission" date="2023-03" db="EMBL/GenBank/DDBJ databases">
        <title>Genome insight into feeding habits of ladybird beetles.</title>
        <authorList>
            <person name="Li H.-S."/>
            <person name="Huang Y.-H."/>
            <person name="Pang H."/>
        </authorList>
    </citation>
    <scope>NUCLEOTIDE SEQUENCE [LARGE SCALE GENOMIC DNA]</scope>
    <source>
        <strain evidence="3">SYSU_2023b</strain>
        <tissue evidence="3">Whole body</tissue>
    </source>
</reference>
<dbReference type="GO" id="GO:0003735">
    <property type="term" value="F:structural constituent of ribosome"/>
    <property type="evidence" value="ECO:0007669"/>
    <property type="project" value="InterPro"/>
</dbReference>
<dbReference type="Proteomes" id="UP001431783">
    <property type="component" value="Unassembled WGS sequence"/>
</dbReference>
<organism evidence="3 4">
    <name type="scientific">Henosepilachna vigintioctopunctata</name>
    <dbReference type="NCBI Taxonomy" id="420089"/>
    <lineage>
        <taxon>Eukaryota</taxon>
        <taxon>Metazoa</taxon>
        <taxon>Ecdysozoa</taxon>
        <taxon>Arthropoda</taxon>
        <taxon>Hexapoda</taxon>
        <taxon>Insecta</taxon>
        <taxon>Pterygota</taxon>
        <taxon>Neoptera</taxon>
        <taxon>Endopterygota</taxon>
        <taxon>Coleoptera</taxon>
        <taxon>Polyphaga</taxon>
        <taxon>Cucujiformia</taxon>
        <taxon>Coccinelloidea</taxon>
        <taxon>Coccinellidae</taxon>
        <taxon>Epilachninae</taxon>
        <taxon>Epilachnini</taxon>
        <taxon>Henosepilachna</taxon>
    </lineage>
</organism>
<gene>
    <name evidence="3" type="ORF">WA026_007713</name>
</gene>
<feature type="domain" description="Large ribosomal subunit protein uL6 N-terminal" evidence="2">
    <location>
        <begin position="13"/>
        <end position="46"/>
    </location>
</feature>
<dbReference type="EMBL" id="JARQZJ010000033">
    <property type="protein sequence ID" value="KAK9875318.1"/>
    <property type="molecule type" value="Genomic_DNA"/>
</dbReference>
<protein>
    <recommendedName>
        <fullName evidence="2">Large ribosomal subunit protein uL6 N-terminal domain-containing protein</fullName>
    </recommendedName>
</protein>
<proteinExistence type="predicted"/>
<feature type="region of interest" description="Disordered" evidence="1">
    <location>
        <begin position="1"/>
        <end position="21"/>
    </location>
</feature>
<dbReference type="AlphaFoldDB" id="A0AAW1TYI0"/>
<evidence type="ECO:0000313" key="4">
    <source>
        <dbReference type="Proteomes" id="UP001431783"/>
    </source>
</evidence>
<dbReference type="GO" id="GO:0005840">
    <property type="term" value="C:ribosome"/>
    <property type="evidence" value="ECO:0007669"/>
    <property type="project" value="InterPro"/>
</dbReference>
<dbReference type="Pfam" id="PF03868">
    <property type="entry name" value="Ribosomal_L6e_N"/>
    <property type="match status" value="1"/>
</dbReference>
<keyword evidence="4" id="KW-1185">Reference proteome</keyword>
<sequence>MAPTSEIKESETKKVIKQGKPRNYDLGNGVVRSSRSKMYHKKAFFKLDLSRQFEEFIFALLHSSAKMINLSSLYDLIYSSEDIFVRHSVRSLHLEDSAISTVSSYSEKLKNPDDQEDNN</sequence>
<feature type="compositionally biased region" description="Basic and acidic residues" evidence="1">
    <location>
        <begin position="1"/>
        <end position="14"/>
    </location>
</feature>